<comment type="caution">
    <text evidence="1">The sequence shown here is derived from an EMBL/GenBank/DDBJ whole genome shotgun (WGS) entry which is preliminary data.</text>
</comment>
<reference evidence="2" key="1">
    <citation type="submission" date="2016-02" db="EMBL/GenBank/DDBJ databases">
        <authorList>
            <person name="Schultz-Johansen M."/>
            <person name="Glaring M.A."/>
            <person name="Bech P.K."/>
            <person name="Stougaard P."/>
        </authorList>
    </citation>
    <scope>NUCLEOTIDE SEQUENCE [LARGE SCALE GENOMIC DNA]</scope>
    <source>
        <strain evidence="2">S66</strain>
    </source>
</reference>
<proteinExistence type="predicted"/>
<keyword evidence="2" id="KW-1185">Reference proteome</keyword>
<protein>
    <recommendedName>
        <fullName evidence="3">Flagellar biosynthesis protein FlgE</fullName>
    </recommendedName>
</protein>
<dbReference type="AlphaFoldDB" id="A0A136A5P4"/>
<dbReference type="EMBL" id="LSNE01000003">
    <property type="protein sequence ID" value="KXI30557.1"/>
    <property type="molecule type" value="Genomic_DNA"/>
</dbReference>
<sequence>MNVNNNLNSAIVSGQLGLSRASDNISQHTNNIASLSVASRSSQSPQEFLANAVTTQLNAIKQTLPQAASGSITTELVGLSVNSINAQASTKVIDTANGTIGTILDILA</sequence>
<gene>
    <name evidence="1" type="ORF">AX660_09180</name>
</gene>
<name>A0A136A5P4_9ALTE</name>
<accession>A0A136A5P4</accession>
<evidence type="ECO:0000313" key="1">
    <source>
        <dbReference type="EMBL" id="KXI30557.1"/>
    </source>
</evidence>
<dbReference type="OrthoDB" id="6388153at2"/>
<organism evidence="1 2">
    <name type="scientific">Paraglaciecola hydrolytica</name>
    <dbReference type="NCBI Taxonomy" id="1799789"/>
    <lineage>
        <taxon>Bacteria</taxon>
        <taxon>Pseudomonadati</taxon>
        <taxon>Pseudomonadota</taxon>
        <taxon>Gammaproteobacteria</taxon>
        <taxon>Alteromonadales</taxon>
        <taxon>Alteromonadaceae</taxon>
        <taxon>Paraglaciecola</taxon>
    </lineage>
</organism>
<dbReference type="Proteomes" id="UP000070299">
    <property type="component" value="Unassembled WGS sequence"/>
</dbReference>
<evidence type="ECO:0000313" key="2">
    <source>
        <dbReference type="Proteomes" id="UP000070299"/>
    </source>
</evidence>
<dbReference type="STRING" id="1799789.AX660_09180"/>
<evidence type="ECO:0008006" key="3">
    <source>
        <dbReference type="Google" id="ProtNLM"/>
    </source>
</evidence>